<dbReference type="EMBL" id="JARQWQ010000013">
    <property type="protein sequence ID" value="KAK2567971.1"/>
    <property type="molecule type" value="Genomic_DNA"/>
</dbReference>
<accession>A0AAD9QV60</accession>
<keyword evidence="2" id="KW-1185">Reference proteome</keyword>
<name>A0AAD9QV60_ACRCE</name>
<sequence>MVKILFHGSSSNGIEQGSTALEYAQDTTICKPRVSICYYLYFIPRANHTCDYLTQVGVDEVDIAEEDCAKEPSLRGCSPYFNELAERIMED</sequence>
<comment type="caution">
    <text evidence="1">The sequence shown here is derived from an EMBL/GenBank/DDBJ whole genome shotgun (WGS) entry which is preliminary data.</text>
</comment>
<evidence type="ECO:0000313" key="2">
    <source>
        <dbReference type="Proteomes" id="UP001249851"/>
    </source>
</evidence>
<reference evidence="1" key="2">
    <citation type="journal article" date="2023" name="Science">
        <title>Genomic signatures of disease resistance in endangered staghorn corals.</title>
        <authorList>
            <person name="Vollmer S.V."/>
            <person name="Selwyn J.D."/>
            <person name="Despard B.A."/>
            <person name="Roesel C.L."/>
        </authorList>
    </citation>
    <scope>NUCLEOTIDE SEQUENCE</scope>
    <source>
        <strain evidence="1">K2</strain>
    </source>
</reference>
<dbReference type="AlphaFoldDB" id="A0AAD9QV60"/>
<gene>
    <name evidence="1" type="ORF">P5673_007871</name>
</gene>
<reference evidence="1" key="1">
    <citation type="journal article" date="2023" name="G3 (Bethesda)">
        <title>Whole genome assembly and annotation of the endangered Caribbean coral Acropora cervicornis.</title>
        <authorList>
            <person name="Selwyn J.D."/>
            <person name="Vollmer S.V."/>
        </authorList>
    </citation>
    <scope>NUCLEOTIDE SEQUENCE</scope>
    <source>
        <strain evidence="1">K2</strain>
    </source>
</reference>
<dbReference type="Proteomes" id="UP001249851">
    <property type="component" value="Unassembled WGS sequence"/>
</dbReference>
<proteinExistence type="predicted"/>
<evidence type="ECO:0000313" key="1">
    <source>
        <dbReference type="EMBL" id="KAK2567971.1"/>
    </source>
</evidence>
<protein>
    <submittedName>
        <fullName evidence="1">Uncharacterized protein</fullName>
    </submittedName>
</protein>
<organism evidence="1 2">
    <name type="scientific">Acropora cervicornis</name>
    <name type="common">Staghorn coral</name>
    <dbReference type="NCBI Taxonomy" id="6130"/>
    <lineage>
        <taxon>Eukaryota</taxon>
        <taxon>Metazoa</taxon>
        <taxon>Cnidaria</taxon>
        <taxon>Anthozoa</taxon>
        <taxon>Hexacorallia</taxon>
        <taxon>Scleractinia</taxon>
        <taxon>Astrocoeniina</taxon>
        <taxon>Acroporidae</taxon>
        <taxon>Acropora</taxon>
    </lineage>
</organism>